<feature type="domain" description="RNA polymerase sigma factor 70 region 4 type 2" evidence="7">
    <location>
        <begin position="100"/>
        <end position="151"/>
    </location>
</feature>
<dbReference type="SUPFAM" id="SSF88946">
    <property type="entry name" value="Sigma2 domain of RNA polymerase sigma factors"/>
    <property type="match status" value="1"/>
</dbReference>
<dbReference type="EMBL" id="CP028137">
    <property type="protein sequence ID" value="AZZ52920.1"/>
    <property type="molecule type" value="Genomic_DNA"/>
</dbReference>
<dbReference type="KEGG" id="rfs:C1I64_13320"/>
<evidence type="ECO:0000313" key="8">
    <source>
        <dbReference type="EMBL" id="AZZ52920.1"/>
    </source>
</evidence>
<dbReference type="Gene3D" id="1.10.10.10">
    <property type="entry name" value="Winged helix-like DNA-binding domain superfamily/Winged helix DNA-binding domain"/>
    <property type="match status" value="1"/>
</dbReference>
<dbReference type="Proteomes" id="UP000285317">
    <property type="component" value="Chromosome"/>
</dbReference>
<comment type="subunit">
    <text evidence="2">Interacts transiently with the RNA polymerase catalytic core formed by RpoA, RpoB, RpoC and RpoZ (2 alpha, 1 beta, 1 beta' and 1 omega subunit) to form the RNA polymerase holoenzyme that can initiate transcription.</text>
</comment>
<dbReference type="SUPFAM" id="SSF88659">
    <property type="entry name" value="Sigma3 and sigma4 domains of RNA polymerase sigma factors"/>
    <property type="match status" value="1"/>
</dbReference>
<keyword evidence="5" id="KW-0804">Transcription</keyword>
<reference evidence="9" key="1">
    <citation type="submission" date="2018-03" db="EMBL/GenBank/DDBJ databases">
        <title>Bacteriophage NCPPB3778 and a type I-E CRISPR drive the evolution of the US Biological Select Agent, Rathayibacter toxicus.</title>
        <authorList>
            <person name="Davis E.W.II."/>
            <person name="Tabima J.F."/>
            <person name="Weisberg A.J."/>
            <person name="Dantas Lopes L."/>
            <person name="Wiseman M.S."/>
            <person name="Wiseman M.S."/>
            <person name="Pupko T."/>
            <person name="Belcher M.S."/>
            <person name="Sechler A.J."/>
            <person name="Tancos M.A."/>
            <person name="Schroeder B.K."/>
            <person name="Murray T.D."/>
            <person name="Luster D.G."/>
            <person name="Schneider W.L."/>
            <person name="Rogers E."/>
            <person name="Andreote F.D."/>
            <person name="Grunwald N.J."/>
            <person name="Putnam M.L."/>
            <person name="Chang J.H."/>
        </authorList>
    </citation>
    <scope>NUCLEOTIDE SEQUENCE [LARGE SCALE GENOMIC DNA]</scope>
    <source>
        <strain evidence="9">DSM 15932</strain>
    </source>
</reference>
<accession>A0A3Q9V149</accession>
<dbReference type="InterPro" id="IPR007627">
    <property type="entry name" value="RNA_pol_sigma70_r2"/>
</dbReference>
<dbReference type="SUPFAM" id="SSF54427">
    <property type="entry name" value="NTF2-like"/>
    <property type="match status" value="1"/>
</dbReference>
<dbReference type="Pfam" id="PF04542">
    <property type="entry name" value="Sigma70_r2"/>
    <property type="match status" value="1"/>
</dbReference>
<proteinExistence type="inferred from homology"/>
<sequence length="282" mass="29521">MSHTVDEQAVAFEAERGRLTRLASRLLDDHHEAEDAVQSAWLRLHGTTAAIDNLPAWLTTVTTRLCLDRLRARIPEPAELVETGTDTEGVGLERAEAVGQALHVVVETLTPNERVAFVLADSFGVDFATIGEILGRSAVSARKLASRARAKTTAGAADGPVADWQVVDAFLAAARGGDLARLLQLLAPGASIRADADALAAGTPERIDGREAVAAFFDGSAHAALAAIVDGRPGAAWFHRGAPQVAFDFTVLDGRVAGVVFRADPAVLASIVRREGAAVDAG</sequence>
<evidence type="ECO:0000259" key="7">
    <source>
        <dbReference type="Pfam" id="PF08281"/>
    </source>
</evidence>
<dbReference type="GO" id="GO:0016987">
    <property type="term" value="F:sigma factor activity"/>
    <property type="evidence" value="ECO:0007669"/>
    <property type="project" value="UniProtKB-KW"/>
</dbReference>
<evidence type="ECO:0000256" key="5">
    <source>
        <dbReference type="ARBA" id="ARBA00023163"/>
    </source>
</evidence>
<keyword evidence="4" id="KW-0731">Sigma factor</keyword>
<dbReference type="InterPro" id="IPR013249">
    <property type="entry name" value="RNA_pol_sigma70_r4_t2"/>
</dbReference>
<dbReference type="InterPro" id="IPR036388">
    <property type="entry name" value="WH-like_DNA-bd_sf"/>
</dbReference>
<evidence type="ECO:0000259" key="6">
    <source>
        <dbReference type="Pfam" id="PF04542"/>
    </source>
</evidence>
<gene>
    <name evidence="8" type="ORF">C1I64_13320</name>
</gene>
<comment type="similarity">
    <text evidence="1">Belongs to the sigma-70 factor family. ECF subfamily.</text>
</comment>
<dbReference type="RefSeq" id="WP_127887526.1">
    <property type="nucleotide sequence ID" value="NZ_CP028137.1"/>
</dbReference>
<dbReference type="InterPro" id="IPR013325">
    <property type="entry name" value="RNA_pol_sigma_r2"/>
</dbReference>
<keyword evidence="3" id="KW-0805">Transcription regulation</keyword>
<evidence type="ECO:0000256" key="1">
    <source>
        <dbReference type="ARBA" id="ARBA00010641"/>
    </source>
</evidence>
<dbReference type="Gene3D" id="3.10.450.50">
    <property type="match status" value="1"/>
</dbReference>
<dbReference type="AlphaFoldDB" id="A0A3Q9V149"/>
<dbReference type="InterPro" id="IPR032710">
    <property type="entry name" value="NTF2-like_dom_sf"/>
</dbReference>
<evidence type="ECO:0000256" key="2">
    <source>
        <dbReference type="ARBA" id="ARBA00011344"/>
    </source>
</evidence>
<evidence type="ECO:0000256" key="3">
    <source>
        <dbReference type="ARBA" id="ARBA00023015"/>
    </source>
</evidence>
<dbReference type="Gene3D" id="1.10.1740.10">
    <property type="match status" value="1"/>
</dbReference>
<feature type="domain" description="RNA polymerase sigma-70 region 2" evidence="6">
    <location>
        <begin position="12"/>
        <end position="73"/>
    </location>
</feature>
<evidence type="ECO:0000256" key="4">
    <source>
        <dbReference type="ARBA" id="ARBA00023082"/>
    </source>
</evidence>
<dbReference type="Pfam" id="PF08281">
    <property type="entry name" value="Sigma70_r4_2"/>
    <property type="match status" value="1"/>
</dbReference>
<organism evidence="8 9">
    <name type="scientific">Rathayibacter festucae DSM 15932</name>
    <dbReference type="NCBI Taxonomy" id="1328866"/>
    <lineage>
        <taxon>Bacteria</taxon>
        <taxon>Bacillati</taxon>
        <taxon>Actinomycetota</taxon>
        <taxon>Actinomycetes</taxon>
        <taxon>Micrococcales</taxon>
        <taxon>Microbacteriaceae</taxon>
        <taxon>Rathayibacter</taxon>
    </lineage>
</organism>
<dbReference type="PANTHER" id="PTHR30173:SF43">
    <property type="entry name" value="ECF RNA POLYMERASE SIGMA FACTOR SIGI-RELATED"/>
    <property type="match status" value="1"/>
</dbReference>
<dbReference type="GO" id="GO:0003677">
    <property type="term" value="F:DNA binding"/>
    <property type="evidence" value="ECO:0007669"/>
    <property type="project" value="InterPro"/>
</dbReference>
<protein>
    <submittedName>
        <fullName evidence="8">RNA polymerase subunit sigma-70</fullName>
    </submittedName>
</protein>
<name>A0A3Q9V149_9MICO</name>
<dbReference type="InterPro" id="IPR052704">
    <property type="entry name" value="ECF_Sigma-70_Domain"/>
</dbReference>
<dbReference type="InterPro" id="IPR013324">
    <property type="entry name" value="RNA_pol_sigma_r3/r4-like"/>
</dbReference>
<dbReference type="GO" id="GO:0006352">
    <property type="term" value="P:DNA-templated transcription initiation"/>
    <property type="evidence" value="ECO:0007669"/>
    <property type="project" value="InterPro"/>
</dbReference>
<dbReference type="PANTHER" id="PTHR30173">
    <property type="entry name" value="SIGMA 19 FACTOR"/>
    <property type="match status" value="1"/>
</dbReference>
<evidence type="ECO:0000313" key="9">
    <source>
        <dbReference type="Proteomes" id="UP000285317"/>
    </source>
</evidence>